<dbReference type="Pfam" id="PF00672">
    <property type="entry name" value="HAMP"/>
    <property type="match status" value="1"/>
</dbReference>
<feature type="transmembrane region" description="Helical" evidence="11">
    <location>
        <begin position="203"/>
        <end position="223"/>
    </location>
</feature>
<evidence type="ECO:0000313" key="14">
    <source>
        <dbReference type="EMBL" id="MCM2580115.1"/>
    </source>
</evidence>
<dbReference type="InterPro" id="IPR052162">
    <property type="entry name" value="Sensor_kinase/Photoreceptor"/>
</dbReference>
<dbReference type="PANTHER" id="PTHR43304">
    <property type="entry name" value="PHYTOCHROME-LIKE PROTEIN CPH1"/>
    <property type="match status" value="1"/>
</dbReference>
<evidence type="ECO:0000256" key="5">
    <source>
        <dbReference type="ARBA" id="ARBA00022679"/>
    </source>
</evidence>
<dbReference type="InterPro" id="IPR036097">
    <property type="entry name" value="HisK_dim/P_sf"/>
</dbReference>
<dbReference type="Gene3D" id="3.30.565.10">
    <property type="entry name" value="Histidine kinase-like ATPase, C-terminal domain"/>
    <property type="match status" value="1"/>
</dbReference>
<dbReference type="Pfam" id="PF00512">
    <property type="entry name" value="HisKA"/>
    <property type="match status" value="1"/>
</dbReference>
<evidence type="ECO:0000313" key="15">
    <source>
        <dbReference type="Proteomes" id="UP001167160"/>
    </source>
</evidence>
<dbReference type="InterPro" id="IPR007891">
    <property type="entry name" value="CHASE3"/>
</dbReference>
<keyword evidence="11" id="KW-0472">Membrane</keyword>
<feature type="transmembrane region" description="Helical" evidence="11">
    <location>
        <begin position="27"/>
        <end position="51"/>
    </location>
</feature>
<dbReference type="PROSITE" id="PS50885">
    <property type="entry name" value="HAMP"/>
    <property type="match status" value="1"/>
</dbReference>
<dbReference type="Pfam" id="PF02518">
    <property type="entry name" value="HATPase_c"/>
    <property type="match status" value="1"/>
</dbReference>
<dbReference type="SMART" id="SM00304">
    <property type="entry name" value="HAMP"/>
    <property type="match status" value="1"/>
</dbReference>
<proteinExistence type="predicted"/>
<dbReference type="EMBL" id="JAMQGM010000051">
    <property type="protein sequence ID" value="MCM2580115.1"/>
    <property type="molecule type" value="Genomic_DNA"/>
</dbReference>
<evidence type="ECO:0000256" key="9">
    <source>
        <dbReference type="ARBA" id="ARBA00023012"/>
    </source>
</evidence>
<dbReference type="Pfam" id="PF05227">
    <property type="entry name" value="CHASE3"/>
    <property type="match status" value="1"/>
</dbReference>
<keyword evidence="6 11" id="KW-0812">Transmembrane</keyword>
<organism evidence="14 15">
    <name type="scientific">Streptomyces meridianus</name>
    <dbReference type="NCBI Taxonomy" id="2938945"/>
    <lineage>
        <taxon>Bacteria</taxon>
        <taxon>Bacillati</taxon>
        <taxon>Actinomycetota</taxon>
        <taxon>Actinomycetes</taxon>
        <taxon>Kitasatosporales</taxon>
        <taxon>Streptomycetaceae</taxon>
        <taxon>Streptomyces</taxon>
    </lineage>
</organism>
<dbReference type="SUPFAM" id="SSF47384">
    <property type="entry name" value="Homodimeric domain of signal transducing histidine kinase"/>
    <property type="match status" value="1"/>
</dbReference>
<dbReference type="GO" id="GO:0005524">
    <property type="term" value="F:ATP binding"/>
    <property type="evidence" value="ECO:0007669"/>
    <property type="project" value="UniProtKB-KW"/>
</dbReference>
<dbReference type="EC" id="2.7.13.3" evidence="3"/>
<keyword evidence="5" id="KW-0808">Transferase</keyword>
<gene>
    <name evidence="14" type="ORF">M1E25_22660</name>
</gene>
<feature type="domain" description="HAMP" evidence="13">
    <location>
        <begin position="225"/>
        <end position="277"/>
    </location>
</feature>
<dbReference type="CDD" id="cd16921">
    <property type="entry name" value="HATPase_FilI-like"/>
    <property type="match status" value="1"/>
</dbReference>
<dbReference type="PROSITE" id="PS50109">
    <property type="entry name" value="HIS_KIN"/>
    <property type="match status" value="1"/>
</dbReference>
<keyword evidence="4" id="KW-0597">Phosphoprotein</keyword>
<evidence type="ECO:0000256" key="7">
    <source>
        <dbReference type="ARBA" id="ARBA00022777"/>
    </source>
</evidence>
<evidence type="ECO:0000256" key="1">
    <source>
        <dbReference type="ARBA" id="ARBA00000085"/>
    </source>
</evidence>
<dbReference type="RefSeq" id="WP_251418646.1">
    <property type="nucleotide sequence ID" value="NZ_JAMQGM010000051.1"/>
</dbReference>
<keyword evidence="14" id="KW-0067">ATP-binding</keyword>
<dbReference type="Gene3D" id="1.10.287.130">
    <property type="match status" value="1"/>
</dbReference>
<dbReference type="PRINTS" id="PR00344">
    <property type="entry name" value="BCTRLSENSOR"/>
</dbReference>
<comment type="caution">
    <text evidence="14">The sequence shown here is derived from an EMBL/GenBank/DDBJ whole genome shotgun (WGS) entry which is preliminary data.</text>
</comment>
<keyword evidence="8 11" id="KW-1133">Transmembrane helix</keyword>
<keyword evidence="7" id="KW-0418">Kinase</keyword>
<dbReference type="CDD" id="cd06225">
    <property type="entry name" value="HAMP"/>
    <property type="match status" value="1"/>
</dbReference>
<evidence type="ECO:0000256" key="2">
    <source>
        <dbReference type="ARBA" id="ARBA00004236"/>
    </source>
</evidence>
<accession>A0ABT0XCK0</accession>
<protein>
    <recommendedName>
        <fullName evidence="3">histidine kinase</fullName>
        <ecNumber evidence="3">2.7.13.3</ecNumber>
    </recommendedName>
</protein>
<dbReference type="InterPro" id="IPR004358">
    <property type="entry name" value="Sig_transdc_His_kin-like_C"/>
</dbReference>
<dbReference type="PANTHER" id="PTHR43304:SF1">
    <property type="entry name" value="PAC DOMAIN-CONTAINING PROTEIN"/>
    <property type="match status" value="1"/>
</dbReference>
<evidence type="ECO:0000256" key="8">
    <source>
        <dbReference type="ARBA" id="ARBA00022989"/>
    </source>
</evidence>
<dbReference type="InterPro" id="IPR003660">
    <property type="entry name" value="HAMP_dom"/>
</dbReference>
<dbReference type="CDD" id="cd00082">
    <property type="entry name" value="HisKA"/>
    <property type="match status" value="1"/>
</dbReference>
<comment type="subcellular location">
    <subcellularLocation>
        <location evidence="2">Cell membrane</location>
    </subcellularLocation>
</comment>
<evidence type="ECO:0000259" key="12">
    <source>
        <dbReference type="PROSITE" id="PS50109"/>
    </source>
</evidence>
<dbReference type="Gene3D" id="6.10.340.10">
    <property type="match status" value="1"/>
</dbReference>
<dbReference type="SUPFAM" id="SSF55874">
    <property type="entry name" value="ATPase domain of HSP90 chaperone/DNA topoisomerase II/histidine kinase"/>
    <property type="match status" value="1"/>
</dbReference>
<evidence type="ECO:0000259" key="13">
    <source>
        <dbReference type="PROSITE" id="PS50885"/>
    </source>
</evidence>
<keyword evidence="14" id="KW-0547">Nucleotide-binding</keyword>
<dbReference type="InterPro" id="IPR036890">
    <property type="entry name" value="HATPase_C_sf"/>
</dbReference>
<dbReference type="SMART" id="SM00387">
    <property type="entry name" value="HATPase_c"/>
    <property type="match status" value="1"/>
</dbReference>
<evidence type="ECO:0000256" key="3">
    <source>
        <dbReference type="ARBA" id="ARBA00012438"/>
    </source>
</evidence>
<keyword evidence="9" id="KW-0902">Two-component regulatory system</keyword>
<keyword evidence="15" id="KW-1185">Reference proteome</keyword>
<name>A0ABT0XCK0_9ACTN</name>
<comment type="catalytic activity">
    <reaction evidence="1">
        <text>ATP + protein L-histidine = ADP + protein N-phospho-L-histidine.</text>
        <dbReference type="EC" id="2.7.13.3"/>
    </reaction>
</comment>
<dbReference type="Proteomes" id="UP001167160">
    <property type="component" value="Unassembled WGS sequence"/>
</dbReference>
<dbReference type="InterPro" id="IPR005467">
    <property type="entry name" value="His_kinase_dom"/>
</dbReference>
<feature type="region of interest" description="Disordered" evidence="10">
    <location>
        <begin position="527"/>
        <end position="553"/>
    </location>
</feature>
<evidence type="ECO:0000256" key="11">
    <source>
        <dbReference type="SAM" id="Phobius"/>
    </source>
</evidence>
<dbReference type="SMART" id="SM00388">
    <property type="entry name" value="HisKA"/>
    <property type="match status" value="1"/>
</dbReference>
<reference evidence="14" key="1">
    <citation type="journal article" date="2023" name="Int. J. Syst. Evol. Microbiol.">
        <title>Streptomyces meridianus sp. nov. isolated from brackish water of the Tagus estuary in Alcochete, Portugal.</title>
        <authorList>
            <person name="Santos J.D.N."/>
            <person name="Klimek D."/>
            <person name="Calusinska M."/>
            <person name="Lobo Da Cunha A."/>
            <person name="Catita J."/>
            <person name="Goncalves H."/>
            <person name="Gonzalez I."/>
            <person name="Reyes F."/>
            <person name="Lage O.M."/>
        </authorList>
    </citation>
    <scope>NUCLEOTIDE SEQUENCE</scope>
    <source>
        <strain evidence="14">MTZ3.1</strain>
    </source>
</reference>
<evidence type="ECO:0000256" key="4">
    <source>
        <dbReference type="ARBA" id="ARBA00022553"/>
    </source>
</evidence>
<dbReference type="InterPro" id="IPR003661">
    <property type="entry name" value="HisK_dim/P_dom"/>
</dbReference>
<sequence length="553" mass="60961">MADSDDRAPQAPARPRRSFRSRLTVQAWFHLVILAMAALILTSAGVGAVLLDRTTQETDRLIGRIEPARVEALRLKTAVIDQETGLRGYLITRDADFLRPYRQGAGAERGAVRRIEPLIGGSSRLEGDLDRVRTAVADWRRKYADPLVATVADGKKPDVRRVEEGRRAFDDLRALFTVQNRHLEQASADARERLAEARTVRDLMLSGLVLVFLLCGVALALLLRSAVVNPLAALRTASRRVSAGEFEHRIPAHGPRDLHEVAEAVEEMRCRIVAELATSRTQQDLLSRQTAELDTQTAELRRSNAELEQFAYVASHDLQEPLRKVASFCQLIDKRYGDQLDERGGQYIAFAVDGAKRMQVLINDLLTFSRVGRLDDAREGVALDGSLDKALSNIGAAMEDSGARLERPASMPEITGDPTLLTMLWQNLVGNAVKFRHPDRVPEVRISCEPGADDNSWEFTVSDNGIGIPPEFADKVFVIFQRLHGRDAYGGTGIGLALCKKIVEHHGGRIWLDTDVDQGTRIRFTLVSPQDPDTEPTGVDGPADEPAPEGISA</sequence>
<evidence type="ECO:0000256" key="10">
    <source>
        <dbReference type="SAM" id="MobiDB-lite"/>
    </source>
</evidence>
<dbReference type="InterPro" id="IPR003594">
    <property type="entry name" value="HATPase_dom"/>
</dbReference>
<feature type="domain" description="Histidine kinase" evidence="12">
    <location>
        <begin position="313"/>
        <end position="530"/>
    </location>
</feature>
<evidence type="ECO:0000256" key="6">
    <source>
        <dbReference type="ARBA" id="ARBA00022692"/>
    </source>
</evidence>